<protein>
    <submittedName>
        <fullName evidence="1">Uncharacterized protein</fullName>
    </submittedName>
</protein>
<comment type="caution">
    <text evidence="1">The sequence shown here is derived from an EMBL/GenBank/DDBJ whole genome shotgun (WGS) entry which is preliminary data.</text>
</comment>
<name>A0ABS2QQS3_9BACI</name>
<evidence type="ECO:0000313" key="2">
    <source>
        <dbReference type="Proteomes" id="UP000823486"/>
    </source>
</evidence>
<reference evidence="1 2" key="1">
    <citation type="submission" date="2021-01" db="EMBL/GenBank/DDBJ databases">
        <title>Genomic Encyclopedia of Type Strains, Phase IV (KMG-IV): sequencing the most valuable type-strain genomes for metagenomic binning, comparative biology and taxonomic classification.</title>
        <authorList>
            <person name="Goeker M."/>
        </authorList>
    </citation>
    <scope>NUCLEOTIDE SEQUENCE [LARGE SCALE GENOMIC DNA]</scope>
    <source>
        <strain evidence="1 2">DSM 105482</strain>
    </source>
</reference>
<sequence length="64" mass="7245">MLSWCFSNVVCTSTVKSLIQVTGALVEKIRLLPQPIFVLLKEGGIEESHFYYRIKGTKRSGKKD</sequence>
<dbReference type="EMBL" id="JAFBFI010000039">
    <property type="protein sequence ID" value="MBM7694808.1"/>
    <property type="molecule type" value="Genomic_DNA"/>
</dbReference>
<evidence type="ECO:0000313" key="1">
    <source>
        <dbReference type="EMBL" id="MBM7694808.1"/>
    </source>
</evidence>
<proteinExistence type="predicted"/>
<organism evidence="1 2">
    <name type="scientific">Peribacillus deserti</name>
    <dbReference type="NCBI Taxonomy" id="673318"/>
    <lineage>
        <taxon>Bacteria</taxon>
        <taxon>Bacillati</taxon>
        <taxon>Bacillota</taxon>
        <taxon>Bacilli</taxon>
        <taxon>Bacillales</taxon>
        <taxon>Bacillaceae</taxon>
        <taxon>Peribacillus</taxon>
    </lineage>
</organism>
<dbReference type="Proteomes" id="UP000823486">
    <property type="component" value="Unassembled WGS sequence"/>
</dbReference>
<accession>A0ABS2QQS3</accession>
<gene>
    <name evidence="1" type="ORF">JOC77_004287</name>
</gene>
<keyword evidence="2" id="KW-1185">Reference proteome</keyword>